<comment type="caution">
    <text evidence="1">The sequence shown here is derived from an EMBL/GenBank/DDBJ whole genome shotgun (WGS) entry which is preliminary data.</text>
</comment>
<organism evidence="1">
    <name type="scientific">marine sediment metagenome</name>
    <dbReference type="NCBI Taxonomy" id="412755"/>
    <lineage>
        <taxon>unclassified sequences</taxon>
        <taxon>metagenomes</taxon>
        <taxon>ecological metagenomes</taxon>
    </lineage>
</organism>
<proteinExistence type="predicted"/>
<protein>
    <submittedName>
        <fullName evidence="1">Uncharacterized protein</fullName>
    </submittedName>
</protein>
<name>X1TMA0_9ZZZZ</name>
<dbReference type="AlphaFoldDB" id="X1TMA0"/>
<feature type="non-terminal residue" evidence="1">
    <location>
        <position position="1"/>
    </location>
</feature>
<feature type="non-terminal residue" evidence="1">
    <location>
        <position position="262"/>
    </location>
</feature>
<reference evidence="1" key="1">
    <citation type="journal article" date="2014" name="Front. Microbiol.">
        <title>High frequency of phylogenetically diverse reductive dehalogenase-homologous genes in deep subseafloor sedimentary metagenomes.</title>
        <authorList>
            <person name="Kawai M."/>
            <person name="Futagami T."/>
            <person name="Toyoda A."/>
            <person name="Takaki Y."/>
            <person name="Nishi S."/>
            <person name="Hori S."/>
            <person name="Arai W."/>
            <person name="Tsubouchi T."/>
            <person name="Morono Y."/>
            <person name="Uchiyama I."/>
            <person name="Ito T."/>
            <person name="Fujiyama A."/>
            <person name="Inagaki F."/>
            <person name="Takami H."/>
        </authorList>
    </citation>
    <scope>NUCLEOTIDE SEQUENCE</scope>
    <source>
        <strain evidence="1">Expedition CK06-06</strain>
    </source>
</reference>
<accession>X1TMA0</accession>
<dbReference type="EMBL" id="BARW01024487">
    <property type="protein sequence ID" value="GAI92471.1"/>
    <property type="molecule type" value="Genomic_DNA"/>
</dbReference>
<evidence type="ECO:0000313" key="1">
    <source>
        <dbReference type="EMBL" id="GAI92471.1"/>
    </source>
</evidence>
<sequence>YTPEIAEAFGQYEGLDMVLEQAAADIKAIGMSKETFGKLWASHWLLPSVGQGFEMMQRGVIPTESTAAEPLGLDRLMTALDIMPAWRDKLTAISYHPYTRVDVRRMHKIGTLDDADLVKAYMDLGFDREKAEKMRDFTIQYNFRPPEIDRTEEDTERAKQKDLTKADVLNGYYDGLLTPDETAEVLDRLGYSEAEIVYYKSRVDFERDTEEVDTQINEYHDLYVFHIIDFNEAQDKIGELNLPAERAERLFRKWDIERRARA</sequence>
<gene>
    <name evidence="1" type="ORF">S12H4_40367</name>
</gene>